<accession>A0A4R3NS03</accession>
<dbReference type="Gene3D" id="1.10.8.60">
    <property type="match status" value="1"/>
</dbReference>
<dbReference type="Pfam" id="PF22688">
    <property type="entry name" value="Hda_lid"/>
    <property type="match status" value="1"/>
</dbReference>
<proteinExistence type="predicted"/>
<dbReference type="InterPro" id="IPR055199">
    <property type="entry name" value="Hda_lid"/>
</dbReference>
<dbReference type="Gene3D" id="3.40.50.300">
    <property type="entry name" value="P-loop containing nucleotide triphosphate hydrolases"/>
    <property type="match status" value="1"/>
</dbReference>
<keyword evidence="3" id="KW-1185">Reference proteome</keyword>
<dbReference type="RefSeq" id="WP_281015407.1">
    <property type="nucleotide sequence ID" value="NZ_SMAR01000014.1"/>
</dbReference>
<dbReference type="NCBIfam" id="NF006571">
    <property type="entry name" value="PRK09087.1"/>
    <property type="match status" value="1"/>
</dbReference>
<dbReference type="GO" id="GO:0003688">
    <property type="term" value="F:DNA replication origin binding"/>
    <property type="evidence" value="ECO:0007669"/>
    <property type="project" value="TreeGrafter"/>
</dbReference>
<evidence type="ECO:0000313" key="3">
    <source>
        <dbReference type="Proteomes" id="UP000295097"/>
    </source>
</evidence>
<gene>
    <name evidence="2" type="ORF">EDC90_10149</name>
</gene>
<dbReference type="SUPFAM" id="SSF52540">
    <property type="entry name" value="P-loop containing nucleoside triphosphate hydrolases"/>
    <property type="match status" value="1"/>
</dbReference>
<dbReference type="Proteomes" id="UP000295097">
    <property type="component" value="Unassembled WGS sequence"/>
</dbReference>
<evidence type="ECO:0000259" key="1">
    <source>
        <dbReference type="Pfam" id="PF22688"/>
    </source>
</evidence>
<feature type="domain" description="Hda lid" evidence="1">
    <location>
        <begin position="173"/>
        <end position="221"/>
    </location>
</feature>
<reference evidence="2 3" key="1">
    <citation type="submission" date="2019-03" db="EMBL/GenBank/DDBJ databases">
        <title>Freshwater and sediment microbial communities from various areas in North America, analyzing microbe dynamics in response to fracking.</title>
        <authorList>
            <person name="Lamendella R."/>
        </authorList>
    </citation>
    <scope>NUCLEOTIDE SEQUENCE [LARGE SCALE GENOMIC DNA]</scope>
    <source>
        <strain evidence="2 3">175.2</strain>
    </source>
</reference>
<dbReference type="PANTHER" id="PTHR30050:SF5">
    <property type="entry name" value="DNAA REGULATORY INACTIVATOR HDA"/>
    <property type="match status" value="1"/>
</dbReference>
<evidence type="ECO:0000313" key="2">
    <source>
        <dbReference type="EMBL" id="TCT39044.1"/>
    </source>
</evidence>
<dbReference type="InterPro" id="IPR027417">
    <property type="entry name" value="P-loop_NTPase"/>
</dbReference>
<organism evidence="2 3">
    <name type="scientific">Martelella mediterranea</name>
    <dbReference type="NCBI Taxonomy" id="293089"/>
    <lineage>
        <taxon>Bacteria</taxon>
        <taxon>Pseudomonadati</taxon>
        <taxon>Pseudomonadota</taxon>
        <taxon>Alphaproteobacteria</taxon>
        <taxon>Hyphomicrobiales</taxon>
        <taxon>Aurantimonadaceae</taxon>
        <taxon>Martelella</taxon>
    </lineage>
</organism>
<name>A0A4R3NS03_9HYPH</name>
<dbReference type="EMBL" id="SMAR01000014">
    <property type="protein sequence ID" value="TCT39044.1"/>
    <property type="molecule type" value="Genomic_DNA"/>
</dbReference>
<dbReference type="GO" id="GO:0006270">
    <property type="term" value="P:DNA replication initiation"/>
    <property type="evidence" value="ECO:0007669"/>
    <property type="project" value="TreeGrafter"/>
</dbReference>
<sequence length="229" mass="24843">MTAEADEKQKAAMQLPLELGYGQASSRDDLLISASVAPAVELIDRWPDWLAPVVLLVGPPGAGKSHISGVWKSLSSAGDVSSAMRSGATSEHQGTAFLFEDADHEAFDETALFHLINHVRQNNGTLLITARSLPGQWGVSLADLKSRLAAATVVEIGAPDDELLEQLVFKLFADRQLDVDDRVVRYIVTRMERSLEAARGIVEAIDKLALARGRRITRALAAEVLQQHD</sequence>
<comment type="caution">
    <text evidence="2">The sequence shown here is derived from an EMBL/GenBank/DDBJ whole genome shotgun (WGS) entry which is preliminary data.</text>
</comment>
<dbReference type="GO" id="GO:0005886">
    <property type="term" value="C:plasma membrane"/>
    <property type="evidence" value="ECO:0007669"/>
    <property type="project" value="TreeGrafter"/>
</dbReference>
<dbReference type="AlphaFoldDB" id="A0A4R3NS03"/>
<dbReference type="PANTHER" id="PTHR30050">
    <property type="entry name" value="CHROMOSOMAL REPLICATION INITIATOR PROTEIN DNAA"/>
    <property type="match status" value="1"/>
</dbReference>
<protein>
    <submittedName>
        <fullName evidence="2">Regulatory inactivation of DnaA Hda protein</fullName>
    </submittedName>
</protein>